<organism evidence="1 2">
    <name type="scientific">Actinidia rufa</name>
    <dbReference type="NCBI Taxonomy" id="165716"/>
    <lineage>
        <taxon>Eukaryota</taxon>
        <taxon>Viridiplantae</taxon>
        <taxon>Streptophyta</taxon>
        <taxon>Embryophyta</taxon>
        <taxon>Tracheophyta</taxon>
        <taxon>Spermatophyta</taxon>
        <taxon>Magnoliopsida</taxon>
        <taxon>eudicotyledons</taxon>
        <taxon>Gunneridae</taxon>
        <taxon>Pentapetalae</taxon>
        <taxon>asterids</taxon>
        <taxon>Ericales</taxon>
        <taxon>Actinidiaceae</taxon>
        <taxon>Actinidia</taxon>
    </lineage>
</organism>
<keyword evidence="2" id="KW-1185">Reference proteome</keyword>
<protein>
    <submittedName>
        <fullName evidence="1">Uncharacterized protein</fullName>
    </submittedName>
</protein>
<dbReference type="PANTHER" id="PTHR31350">
    <property type="entry name" value="SI:DKEY-261L7.2"/>
    <property type="match status" value="1"/>
</dbReference>
<evidence type="ECO:0000313" key="1">
    <source>
        <dbReference type="EMBL" id="GFY95221.1"/>
    </source>
</evidence>
<dbReference type="Pfam" id="PF13371">
    <property type="entry name" value="TPR_9"/>
    <property type="match status" value="1"/>
</dbReference>
<comment type="caution">
    <text evidence="1">The sequence shown here is derived from an EMBL/GenBank/DDBJ whole genome shotgun (WGS) entry which is preliminary data.</text>
</comment>
<name>A0A7J0F993_9ERIC</name>
<evidence type="ECO:0000313" key="2">
    <source>
        <dbReference type="Proteomes" id="UP000585474"/>
    </source>
</evidence>
<sequence length="398" mass="45321">MSCVLLTGGTYTDHRRFRYDYNPMWCWNGDEKLKKNKFTSTVIGSHKRMRLSFSPMAISAQATSKNLSLPNFYQEVLDVARKRFTEISFQSKDKDISLAKALLYIAAEDDAFMAFYREMDALSLQRERSDASVSSDLPEWECLEQMPLAGKRINEWLTELDTIAKEVMVELESRDIGCHLVEVLEAVNLTLFKSRGFKRSLVLVDPKYSYLHSVLNSGNGSGHSLFGVVNGRCVDDPKSKASDLRSNSLSGLDIATNRDIIGIALANLIRLHWKRASRTNHGLMLTSPLRPVYDNDKLKVIDSSNVPLVRPQDLRLAIMASERLLILQPHNWALRRDHGMMLYYSRDYKEAVRELSICMAFAPEDEAEVLEPFVEKLHLLRLESSWKSLGHKGSLKVT</sequence>
<accession>A0A7J0F993</accession>
<proteinExistence type="predicted"/>
<dbReference type="AlphaFoldDB" id="A0A7J0F993"/>
<dbReference type="EMBL" id="BJWL01000010">
    <property type="protein sequence ID" value="GFY95221.1"/>
    <property type="molecule type" value="Genomic_DNA"/>
</dbReference>
<gene>
    <name evidence="1" type="ORF">Acr_10g0006060</name>
</gene>
<dbReference type="Proteomes" id="UP000585474">
    <property type="component" value="Unassembled WGS sequence"/>
</dbReference>
<dbReference type="OrthoDB" id="28868at2759"/>
<dbReference type="PANTHER" id="PTHR31350:SF30">
    <property type="entry name" value="TRANSGLUTAMINASE FAMILY PROTEIN"/>
    <property type="match status" value="1"/>
</dbReference>
<reference evidence="1 2" key="1">
    <citation type="submission" date="2019-07" db="EMBL/GenBank/DDBJ databases">
        <title>De Novo Assembly of kiwifruit Actinidia rufa.</title>
        <authorList>
            <person name="Sugita-Konishi S."/>
            <person name="Sato K."/>
            <person name="Mori E."/>
            <person name="Abe Y."/>
            <person name="Kisaki G."/>
            <person name="Hamano K."/>
            <person name="Suezawa K."/>
            <person name="Otani M."/>
            <person name="Fukuda T."/>
            <person name="Manabe T."/>
            <person name="Gomi K."/>
            <person name="Tabuchi M."/>
            <person name="Akimitsu K."/>
            <person name="Kataoka I."/>
        </authorList>
    </citation>
    <scope>NUCLEOTIDE SEQUENCE [LARGE SCALE GENOMIC DNA]</scope>
    <source>
        <strain evidence="2">cv. Fuchu</strain>
    </source>
</reference>